<reference evidence="10" key="1">
    <citation type="journal article" date="2023" name="Mol. Phylogenet. Evol.">
        <title>Genome-scale phylogeny and comparative genomics of the fungal order Sordariales.</title>
        <authorList>
            <person name="Hensen N."/>
            <person name="Bonometti L."/>
            <person name="Westerberg I."/>
            <person name="Brannstrom I.O."/>
            <person name="Guillou S."/>
            <person name="Cros-Aarteil S."/>
            <person name="Calhoun S."/>
            <person name="Haridas S."/>
            <person name="Kuo A."/>
            <person name="Mondo S."/>
            <person name="Pangilinan J."/>
            <person name="Riley R."/>
            <person name="LaButti K."/>
            <person name="Andreopoulos B."/>
            <person name="Lipzen A."/>
            <person name="Chen C."/>
            <person name="Yan M."/>
            <person name="Daum C."/>
            <person name="Ng V."/>
            <person name="Clum A."/>
            <person name="Steindorff A."/>
            <person name="Ohm R.A."/>
            <person name="Martin F."/>
            <person name="Silar P."/>
            <person name="Natvig D.O."/>
            <person name="Lalanne C."/>
            <person name="Gautier V."/>
            <person name="Ament-Velasquez S.L."/>
            <person name="Kruys A."/>
            <person name="Hutchinson M.I."/>
            <person name="Powell A.J."/>
            <person name="Barry K."/>
            <person name="Miller A.N."/>
            <person name="Grigoriev I.V."/>
            <person name="Debuchy R."/>
            <person name="Gladieux P."/>
            <person name="Hiltunen Thoren M."/>
            <person name="Johannesson H."/>
        </authorList>
    </citation>
    <scope>NUCLEOTIDE SEQUENCE</scope>
    <source>
        <strain evidence="10">PSN293</strain>
    </source>
</reference>
<feature type="region of interest" description="Disordered" evidence="6">
    <location>
        <begin position="1084"/>
        <end position="1118"/>
    </location>
</feature>
<dbReference type="GO" id="GO:0007020">
    <property type="term" value="P:microtubule nucleation"/>
    <property type="evidence" value="ECO:0007669"/>
    <property type="project" value="InterPro"/>
</dbReference>
<organism evidence="10 11">
    <name type="scientific">Rhypophila decipiens</name>
    <dbReference type="NCBI Taxonomy" id="261697"/>
    <lineage>
        <taxon>Eukaryota</taxon>
        <taxon>Fungi</taxon>
        <taxon>Dikarya</taxon>
        <taxon>Ascomycota</taxon>
        <taxon>Pezizomycotina</taxon>
        <taxon>Sordariomycetes</taxon>
        <taxon>Sordariomycetidae</taxon>
        <taxon>Sordariales</taxon>
        <taxon>Naviculisporaceae</taxon>
        <taxon>Rhypophila</taxon>
    </lineage>
</organism>
<sequence>MASNDPKLLYAINGVSAYHIANGVEESLTPSGPQTLSLLMPPTSYLIPRWDLGPDSGAFTRIEFPTAETRKGIQEDVDTFETILAQCTAFLERAPPPRTGKGEKSSGNGKARSEYAGSTSKGKEAHGEQLPAYNPADFKPGEAYAKGAHSAPGGQIVLVDEEDGSVIGELTDSFQVVDSAVKPGSKDPVEITLPSHGGQMISVAPVSHEVEQELHPAYKKSFLVSNASAASRLIITGSDMVSKVLQNQANSFTQKTQPATKPMTFQPTTKEHIRRINTFTGNAASLSSKTVGGIGKVAQNIGATLGGRAGKGGKKGYDADGKPLDDYKPGILNKSLMAFSTVMDGVEQAGRHLLESTSESAATVVGHRWGPEAGEVTRSIGSGVKNVGLVYIDVTGVSRKAIIKSVAKGMVVGKTASGQDVIVGGGDGGIASEAIQSSSSSSSQQQLLGDRDSTRSMTVVEGKQPSALNGSTAKMLQEIFLALSGHPSPLLSTPHQNKNQPQNEPLINSSLLTPSEKSLLSSLAHLSDLHIKISSYSSQIASSHLGPSSVICRAVAAAIETKYLSSFREKVLQVEAGILKQDAHLVGAYNMVPLTAIVGEFEGWIRRMEWLWGCVKFMLKKTDGENDMVTKGKGKEGGMATCTGAQLMDWLRGELQTGYQDVEDTARGLVRVAEVAWLRQVSAWILYGKLPTTTGASSSGAADFFVQPKASASAKNPQDGREEEEEDGYILVPRLLPSFVTPSTAGSMLFIGRSLNQIRNNHQTLGTGTDHLSTQLKRLSDIAHPIDPASFARTILEIRNFLSRTVLQKLLPLSRVLETLELLRDFFLLRRGDFAMALTQQADEKIRSRWRRADNLAAAAAGYDKRGEKNSRLGSVVVKDGEVAAVLVRTWAALGSMQGEHADEDEGLELARDLLRLTTLSSRSWSLRSSAISTTGTGAENGGLAGIAPTPFRNLLFSVPVVLTMQIPSPLDLFLSQADLQTYTAINSYLMSLRRAHLRLTDLWKITSLRRHHPAPPGPPRGSTRAGRATVKLLRQRYTDRSRTLRSAWATASATIFFLCETEGYLQTEVVAGLSEGFHAWLTGTGEESHGGQDSSAGKKSKHDRDEEVESDEQDADDDIWLATSASSKLKIHNHDEVEEEVNDSTTSSPNHAPKDPQTLATAHRIFLRTLVRRLLLTHQSFTDPLYELLVHIDHLVALMHRLHSVWSAADLEADVGVVDAFVDLEKEEQDLKREILGVEKRVKGGIEGLISELRRLETDLPAGGLGNLRGAKSIGGTRQDGDGVVEEDGGEGVGDGLDEMAMEEEEAFAMREMGEYVPRRVGGVDRLLMKLDFGSWFGNRGGNGDFGELEDEL</sequence>
<keyword evidence="4" id="KW-0493">Microtubule</keyword>
<feature type="compositionally biased region" description="Acidic residues" evidence="6">
    <location>
        <begin position="1284"/>
        <end position="1297"/>
    </location>
</feature>
<feature type="region of interest" description="Disordered" evidence="6">
    <location>
        <begin position="1132"/>
        <end position="1158"/>
    </location>
</feature>
<evidence type="ECO:0000259" key="7">
    <source>
        <dbReference type="Pfam" id="PF04130"/>
    </source>
</evidence>
<feature type="domain" description="Gamma tubulin complex component protein N-terminal" evidence="9">
    <location>
        <begin position="476"/>
        <end position="810"/>
    </location>
</feature>
<dbReference type="GO" id="GO:0031122">
    <property type="term" value="P:cytoplasmic microtubule organization"/>
    <property type="evidence" value="ECO:0007669"/>
    <property type="project" value="TreeGrafter"/>
</dbReference>
<name>A0AAN6YFS6_9PEZI</name>
<dbReference type="PANTHER" id="PTHR19302">
    <property type="entry name" value="GAMMA TUBULIN COMPLEX PROTEIN"/>
    <property type="match status" value="1"/>
</dbReference>
<feature type="region of interest" description="Disordered" evidence="6">
    <location>
        <begin position="1272"/>
        <end position="1297"/>
    </location>
</feature>
<comment type="caution">
    <text evidence="10">The sequence shown here is derived from an EMBL/GenBank/DDBJ whole genome shotgun (WGS) entry which is preliminary data.</text>
</comment>
<evidence type="ECO:0000313" key="11">
    <source>
        <dbReference type="Proteomes" id="UP001301769"/>
    </source>
</evidence>
<dbReference type="InterPro" id="IPR009686">
    <property type="entry name" value="Senescence/spartin_C"/>
</dbReference>
<keyword evidence="5" id="KW-0206">Cytoskeleton</keyword>
<feature type="region of interest" description="Disordered" evidence="6">
    <location>
        <begin position="91"/>
        <end position="150"/>
    </location>
</feature>
<dbReference type="GO" id="GO:0000930">
    <property type="term" value="C:gamma-tubulin complex"/>
    <property type="evidence" value="ECO:0007669"/>
    <property type="project" value="TreeGrafter"/>
</dbReference>
<dbReference type="EMBL" id="MU858052">
    <property type="protein sequence ID" value="KAK4218524.1"/>
    <property type="molecule type" value="Genomic_DNA"/>
</dbReference>
<evidence type="ECO:0000256" key="1">
    <source>
        <dbReference type="ARBA" id="ARBA00004267"/>
    </source>
</evidence>
<feature type="region of interest" description="Disordered" evidence="6">
    <location>
        <begin position="433"/>
        <end position="456"/>
    </location>
</feature>
<dbReference type="GO" id="GO:0051321">
    <property type="term" value="P:meiotic cell cycle"/>
    <property type="evidence" value="ECO:0007669"/>
    <property type="project" value="TreeGrafter"/>
</dbReference>
<dbReference type="PANTHER" id="PTHR19302:SF27">
    <property type="entry name" value="GAMMA-TUBULIN COMPLEX COMPONENT 4"/>
    <property type="match status" value="1"/>
</dbReference>
<gene>
    <name evidence="10" type="ORF">QBC37DRAFT_437188</name>
</gene>
<evidence type="ECO:0000259" key="8">
    <source>
        <dbReference type="Pfam" id="PF06911"/>
    </source>
</evidence>
<evidence type="ECO:0000256" key="2">
    <source>
        <dbReference type="ARBA" id="ARBA00010337"/>
    </source>
</evidence>
<comment type="subcellular location">
    <subcellularLocation>
        <location evidence="1">Cytoplasm</location>
        <location evidence="1">Cytoskeleton</location>
        <location evidence="1">Microtubule organizing center</location>
    </subcellularLocation>
</comment>
<evidence type="ECO:0000313" key="10">
    <source>
        <dbReference type="EMBL" id="KAK4218524.1"/>
    </source>
</evidence>
<dbReference type="InterPro" id="IPR041470">
    <property type="entry name" value="GCP_N"/>
</dbReference>
<dbReference type="GO" id="GO:0000278">
    <property type="term" value="P:mitotic cell cycle"/>
    <property type="evidence" value="ECO:0007669"/>
    <property type="project" value="TreeGrafter"/>
</dbReference>
<evidence type="ECO:0000256" key="6">
    <source>
        <dbReference type="SAM" id="MobiDB-lite"/>
    </source>
</evidence>
<dbReference type="GO" id="GO:0051011">
    <property type="term" value="F:microtubule minus-end binding"/>
    <property type="evidence" value="ECO:0007669"/>
    <property type="project" value="TreeGrafter"/>
</dbReference>
<keyword evidence="11" id="KW-1185">Reference proteome</keyword>
<feature type="compositionally biased region" description="Low complexity" evidence="6">
    <location>
        <begin position="436"/>
        <end position="446"/>
    </location>
</feature>
<reference evidence="10" key="2">
    <citation type="submission" date="2023-05" db="EMBL/GenBank/DDBJ databases">
        <authorList>
            <consortium name="Lawrence Berkeley National Laboratory"/>
            <person name="Steindorff A."/>
            <person name="Hensen N."/>
            <person name="Bonometti L."/>
            <person name="Westerberg I."/>
            <person name="Brannstrom I.O."/>
            <person name="Guillou S."/>
            <person name="Cros-Aarteil S."/>
            <person name="Calhoun S."/>
            <person name="Haridas S."/>
            <person name="Kuo A."/>
            <person name="Mondo S."/>
            <person name="Pangilinan J."/>
            <person name="Riley R."/>
            <person name="Labutti K."/>
            <person name="Andreopoulos B."/>
            <person name="Lipzen A."/>
            <person name="Chen C."/>
            <person name="Yanf M."/>
            <person name="Daum C."/>
            <person name="Ng V."/>
            <person name="Clum A."/>
            <person name="Ohm R."/>
            <person name="Martin F."/>
            <person name="Silar P."/>
            <person name="Natvig D."/>
            <person name="Lalanne C."/>
            <person name="Gautier V."/>
            <person name="Ament-Velasquez S.L."/>
            <person name="Kruys A."/>
            <person name="Hutchinson M.I."/>
            <person name="Powell A.J."/>
            <person name="Barry K."/>
            <person name="Miller A.N."/>
            <person name="Grigoriev I.V."/>
            <person name="Debuchy R."/>
            <person name="Gladieux P."/>
            <person name="Thoren M.H."/>
            <person name="Johannesson H."/>
        </authorList>
    </citation>
    <scope>NUCLEOTIDE SEQUENCE</scope>
    <source>
        <strain evidence="10">PSN293</strain>
    </source>
</reference>
<evidence type="ECO:0000256" key="3">
    <source>
        <dbReference type="ARBA" id="ARBA00022490"/>
    </source>
</evidence>
<protein>
    <submittedName>
        <fullName evidence="10">Spc98 family-domain-containing protein</fullName>
    </submittedName>
</protein>
<feature type="domain" description="Senescence" evidence="8">
    <location>
        <begin position="221"/>
        <end position="408"/>
    </location>
</feature>
<dbReference type="Proteomes" id="UP001301769">
    <property type="component" value="Unassembled WGS sequence"/>
</dbReference>
<evidence type="ECO:0000256" key="4">
    <source>
        <dbReference type="ARBA" id="ARBA00022701"/>
    </source>
</evidence>
<dbReference type="GO" id="GO:0005874">
    <property type="term" value="C:microtubule"/>
    <property type="evidence" value="ECO:0007669"/>
    <property type="project" value="UniProtKB-KW"/>
</dbReference>
<dbReference type="Pfam" id="PF04130">
    <property type="entry name" value="GCP_C_terminal"/>
    <property type="match status" value="1"/>
</dbReference>
<dbReference type="InterPro" id="IPR042241">
    <property type="entry name" value="GCP_C_sf"/>
</dbReference>
<feature type="domain" description="Gamma tubulin complex component C-terminal" evidence="7">
    <location>
        <begin position="818"/>
        <end position="1321"/>
    </location>
</feature>
<evidence type="ECO:0000259" key="9">
    <source>
        <dbReference type="Pfam" id="PF17681"/>
    </source>
</evidence>
<feature type="compositionally biased region" description="Acidic residues" evidence="6">
    <location>
        <begin position="1107"/>
        <end position="1118"/>
    </location>
</feature>
<comment type="similarity">
    <text evidence="2">Belongs to the TUBGCP family.</text>
</comment>
<dbReference type="Pfam" id="PF17681">
    <property type="entry name" value="GCP_N_terminal"/>
    <property type="match status" value="1"/>
</dbReference>
<dbReference type="GO" id="GO:0044732">
    <property type="term" value="C:mitotic spindle pole body"/>
    <property type="evidence" value="ECO:0007669"/>
    <property type="project" value="TreeGrafter"/>
</dbReference>
<accession>A0AAN6YFS6</accession>
<dbReference type="InterPro" id="IPR040457">
    <property type="entry name" value="GCP_C"/>
</dbReference>
<dbReference type="Pfam" id="PF06911">
    <property type="entry name" value="Senescence"/>
    <property type="match status" value="1"/>
</dbReference>
<dbReference type="InterPro" id="IPR007259">
    <property type="entry name" value="GCP"/>
</dbReference>
<proteinExistence type="inferred from homology"/>
<dbReference type="Gene3D" id="1.20.120.1900">
    <property type="entry name" value="Gamma-tubulin complex, C-terminal domain"/>
    <property type="match status" value="1"/>
</dbReference>
<dbReference type="GO" id="GO:0051225">
    <property type="term" value="P:spindle assembly"/>
    <property type="evidence" value="ECO:0007669"/>
    <property type="project" value="TreeGrafter"/>
</dbReference>
<feature type="region of interest" description="Disordered" evidence="6">
    <location>
        <begin position="1010"/>
        <end position="1029"/>
    </location>
</feature>
<dbReference type="GO" id="GO:0000922">
    <property type="term" value="C:spindle pole"/>
    <property type="evidence" value="ECO:0007669"/>
    <property type="project" value="InterPro"/>
</dbReference>
<dbReference type="GO" id="GO:0043015">
    <property type="term" value="F:gamma-tubulin binding"/>
    <property type="evidence" value="ECO:0007669"/>
    <property type="project" value="InterPro"/>
</dbReference>
<keyword evidence="3" id="KW-0963">Cytoplasm</keyword>
<evidence type="ECO:0000256" key="5">
    <source>
        <dbReference type="ARBA" id="ARBA00023212"/>
    </source>
</evidence>